<dbReference type="AlphaFoldDB" id="A0A017RXF0"/>
<dbReference type="Proteomes" id="UP000019681">
    <property type="component" value="Unassembled WGS sequence"/>
</dbReference>
<dbReference type="Gene3D" id="2.40.320.10">
    <property type="entry name" value="Hypothetical Protein Pfu-838710-001"/>
    <property type="match status" value="1"/>
</dbReference>
<dbReference type="CDD" id="cd07890">
    <property type="entry name" value="CYTH-like_AC_IV-like"/>
    <property type="match status" value="1"/>
</dbReference>
<accession>A0A017RXF0</accession>
<evidence type="ECO:0000313" key="2">
    <source>
        <dbReference type="EMBL" id="EYE89044.1"/>
    </source>
</evidence>
<dbReference type="InterPro" id="IPR008173">
    <property type="entry name" value="Adenylyl_cyclase_CyaB"/>
</dbReference>
<keyword evidence="3" id="KW-1185">Reference proteome</keyword>
<dbReference type="RefSeq" id="WP_035378506.1">
    <property type="nucleotide sequence ID" value="NZ_AZQP01000009.1"/>
</dbReference>
<dbReference type="PROSITE" id="PS51707">
    <property type="entry name" value="CYTH"/>
    <property type="match status" value="1"/>
</dbReference>
<sequence length="181" mass="21347">MNEIEVKVLDVDIETIKKKIVELKGVLIKKEYQENYIYSLPMHLNNRNGYIRIRRTHDLLKDTYENILCIKKIISQDDFRITEENEVTVSSIEDCKNFLEALEVKFFRKQNKYRESYLLSDSLIEIDEWDKDIFPDPYIEIEAKTPEILESILAALSIPKEKTTSLTLEEIKKNLKGQVSD</sequence>
<name>A0A017RXF0_9CLOT</name>
<dbReference type="SUPFAM" id="SSF55154">
    <property type="entry name" value="CYTH-like phosphatases"/>
    <property type="match status" value="1"/>
</dbReference>
<feature type="domain" description="CYTH" evidence="1">
    <location>
        <begin position="1"/>
        <end position="174"/>
    </location>
</feature>
<comment type="caution">
    <text evidence="2">The sequence shown here is derived from an EMBL/GenBank/DDBJ whole genome shotgun (WGS) entry which is preliminary data.</text>
</comment>
<organism evidence="2 3">
    <name type="scientific">Fervidicella metallireducens AeB</name>
    <dbReference type="NCBI Taxonomy" id="1403537"/>
    <lineage>
        <taxon>Bacteria</taxon>
        <taxon>Bacillati</taxon>
        <taxon>Bacillota</taxon>
        <taxon>Clostridia</taxon>
        <taxon>Eubacteriales</taxon>
        <taxon>Clostridiaceae</taxon>
        <taxon>Fervidicella</taxon>
    </lineage>
</organism>
<evidence type="ECO:0000313" key="3">
    <source>
        <dbReference type="Proteomes" id="UP000019681"/>
    </source>
</evidence>
<gene>
    <name evidence="2" type="ORF">Q428_04360</name>
</gene>
<protein>
    <submittedName>
        <fullName evidence="2">Adenylate cyclase</fullName>
    </submittedName>
</protein>
<proteinExistence type="predicted"/>
<dbReference type="InterPro" id="IPR023577">
    <property type="entry name" value="CYTH_domain"/>
</dbReference>
<reference evidence="2 3" key="1">
    <citation type="journal article" date="2014" name="Genome Announc.">
        <title>Draft Genome Sequence of Fervidicella metallireducens Strain AeBT, an Iron-Reducing Thermoanaerobe from the Great Artesian Basin.</title>
        <authorList>
            <person name="Patel B.K."/>
        </authorList>
    </citation>
    <scope>NUCLEOTIDE SEQUENCE [LARGE SCALE GENOMIC DNA]</scope>
    <source>
        <strain evidence="2 3">AeB</strain>
    </source>
</reference>
<dbReference type="STRING" id="1403537.Q428_04360"/>
<evidence type="ECO:0000259" key="1">
    <source>
        <dbReference type="PROSITE" id="PS51707"/>
    </source>
</evidence>
<dbReference type="Pfam" id="PF01928">
    <property type="entry name" value="CYTH"/>
    <property type="match status" value="1"/>
</dbReference>
<dbReference type="InterPro" id="IPR033469">
    <property type="entry name" value="CYTH-like_dom_sf"/>
</dbReference>
<dbReference type="EMBL" id="AZQP01000009">
    <property type="protein sequence ID" value="EYE89044.1"/>
    <property type="molecule type" value="Genomic_DNA"/>
</dbReference>
<dbReference type="OrthoDB" id="1953701at2"/>